<accession>A0A834M255</accession>
<feature type="non-terminal residue" evidence="2">
    <location>
        <position position="214"/>
    </location>
</feature>
<dbReference type="OrthoDB" id="5428132at2759"/>
<name>A0A834M255_RHYFE</name>
<evidence type="ECO:0000256" key="1">
    <source>
        <dbReference type="SAM" id="MobiDB-lite"/>
    </source>
</evidence>
<sequence length="214" mass="24215">LRSSSLPPEKLARSRLVNIAQHPDLSLFSRSSVSLLARCYAARAQPPPQQSCGWYRDHRPYRSNRLSSTVTKKTTTTCSRIGSCSESDVSKMPRAFLLTHRRYNSTDEEDDTSKKGLSPEHSVSTAEHPMDIQMSDSSSDMPDELYNLTKLAEVAVATGQILESRNQQLMSRSNGGNYSSENDERGRDREKHLITYTHKLFDKSSRTPRQHLLK</sequence>
<dbReference type="Proteomes" id="UP000625711">
    <property type="component" value="Unassembled WGS sequence"/>
</dbReference>
<gene>
    <name evidence="2" type="ORF">GWI33_000594</name>
</gene>
<feature type="compositionally biased region" description="Low complexity" evidence="1">
    <location>
        <begin position="131"/>
        <end position="140"/>
    </location>
</feature>
<organism evidence="2 3">
    <name type="scientific">Rhynchophorus ferrugineus</name>
    <name type="common">Red palm weevil</name>
    <name type="synonym">Curculio ferrugineus</name>
    <dbReference type="NCBI Taxonomy" id="354439"/>
    <lineage>
        <taxon>Eukaryota</taxon>
        <taxon>Metazoa</taxon>
        <taxon>Ecdysozoa</taxon>
        <taxon>Arthropoda</taxon>
        <taxon>Hexapoda</taxon>
        <taxon>Insecta</taxon>
        <taxon>Pterygota</taxon>
        <taxon>Neoptera</taxon>
        <taxon>Endopterygota</taxon>
        <taxon>Coleoptera</taxon>
        <taxon>Polyphaga</taxon>
        <taxon>Cucujiformia</taxon>
        <taxon>Curculionidae</taxon>
        <taxon>Dryophthorinae</taxon>
        <taxon>Rhynchophorus</taxon>
    </lineage>
</organism>
<protein>
    <submittedName>
        <fullName evidence="2">Uncharacterized protein</fullName>
    </submittedName>
</protein>
<feature type="region of interest" description="Disordered" evidence="1">
    <location>
        <begin position="166"/>
        <end position="188"/>
    </location>
</feature>
<feature type="region of interest" description="Disordered" evidence="1">
    <location>
        <begin position="100"/>
        <end position="143"/>
    </location>
</feature>
<feature type="compositionally biased region" description="Polar residues" evidence="1">
    <location>
        <begin position="166"/>
        <end position="180"/>
    </location>
</feature>
<comment type="caution">
    <text evidence="2">The sequence shown here is derived from an EMBL/GenBank/DDBJ whole genome shotgun (WGS) entry which is preliminary data.</text>
</comment>
<dbReference type="AlphaFoldDB" id="A0A834M255"/>
<keyword evidence="3" id="KW-1185">Reference proteome</keyword>
<feature type="non-terminal residue" evidence="2">
    <location>
        <position position="1"/>
    </location>
</feature>
<proteinExistence type="predicted"/>
<evidence type="ECO:0000313" key="3">
    <source>
        <dbReference type="Proteomes" id="UP000625711"/>
    </source>
</evidence>
<dbReference type="EMBL" id="JAACXV010018210">
    <property type="protein sequence ID" value="KAF7264135.1"/>
    <property type="molecule type" value="Genomic_DNA"/>
</dbReference>
<reference evidence="2" key="1">
    <citation type="submission" date="2020-08" db="EMBL/GenBank/DDBJ databases">
        <title>Genome sequencing and assembly of the red palm weevil Rhynchophorus ferrugineus.</title>
        <authorList>
            <person name="Dias G.B."/>
            <person name="Bergman C.M."/>
            <person name="Manee M."/>
        </authorList>
    </citation>
    <scope>NUCLEOTIDE SEQUENCE</scope>
    <source>
        <strain evidence="2">AA-2017</strain>
        <tissue evidence="2">Whole larva</tissue>
    </source>
</reference>
<evidence type="ECO:0000313" key="2">
    <source>
        <dbReference type="EMBL" id="KAF7264135.1"/>
    </source>
</evidence>